<protein>
    <submittedName>
        <fullName evidence="1">Uncharacterized protein</fullName>
    </submittedName>
</protein>
<gene>
    <name evidence="1" type="ORF">A8V01_23590</name>
</gene>
<dbReference type="AlphaFoldDB" id="A0A2K2FXK1"/>
<reference evidence="1 2" key="1">
    <citation type="submission" date="2016-05" db="EMBL/GenBank/DDBJ databases">
        <title>Complete genome sequence of Novosphingobium guangzhouense SA925(T).</title>
        <authorList>
            <person name="Sha S."/>
        </authorList>
    </citation>
    <scope>NUCLEOTIDE SEQUENCE [LARGE SCALE GENOMIC DNA]</scope>
    <source>
        <strain evidence="1 2">SA925</strain>
    </source>
</reference>
<comment type="caution">
    <text evidence="1">The sequence shown here is derived from an EMBL/GenBank/DDBJ whole genome shotgun (WGS) entry which is preliminary data.</text>
</comment>
<accession>A0A2K2FXK1</accession>
<organism evidence="1 2">
    <name type="scientific">Novosphingobium guangzhouense</name>
    <dbReference type="NCBI Taxonomy" id="1850347"/>
    <lineage>
        <taxon>Bacteria</taxon>
        <taxon>Pseudomonadati</taxon>
        <taxon>Pseudomonadota</taxon>
        <taxon>Alphaproteobacteria</taxon>
        <taxon>Sphingomonadales</taxon>
        <taxon>Sphingomonadaceae</taxon>
        <taxon>Novosphingobium</taxon>
    </lineage>
</organism>
<dbReference type="EMBL" id="LYMM01000049">
    <property type="protein sequence ID" value="PNU03527.1"/>
    <property type="molecule type" value="Genomic_DNA"/>
</dbReference>
<proteinExistence type="predicted"/>
<keyword evidence="2" id="KW-1185">Reference proteome</keyword>
<evidence type="ECO:0000313" key="2">
    <source>
        <dbReference type="Proteomes" id="UP000236327"/>
    </source>
</evidence>
<dbReference type="Proteomes" id="UP000236327">
    <property type="component" value="Unassembled WGS sequence"/>
</dbReference>
<evidence type="ECO:0000313" key="1">
    <source>
        <dbReference type="EMBL" id="PNU03527.1"/>
    </source>
</evidence>
<sequence length="236" mass="26148">MEKLLPMAEQLDRAAVELRLDHPIHNRLAIILIDNAVELMAKEALFVHTAIGGDYCGITAKHRKMARSRNLHQQLAVLTFVGELTPLEAEFVLAAHDHRNSAYHEGYAGEPYQRQLAFLYYEFACSYVARFTKAFYSWSSNFQYTEIGRRYHEATSDSDQLLGKIDRAKLAAMLLNQLPDPSAISEAANVLPITMELATTAMTANTANLVASPKCPRVRATAAQIASVSSRPGPIS</sequence>
<name>A0A2K2FXK1_9SPHN</name>